<gene>
    <name evidence="4" type="ORF">ACFO60_00740</name>
</gene>
<evidence type="ECO:0000256" key="2">
    <source>
        <dbReference type="SAM" id="Phobius"/>
    </source>
</evidence>
<feature type="chain" id="PRO_5045652886" evidence="3">
    <location>
        <begin position="24"/>
        <end position="162"/>
    </location>
</feature>
<keyword evidence="2" id="KW-0812">Transmembrane</keyword>
<feature type="transmembrane region" description="Helical" evidence="2">
    <location>
        <begin position="39"/>
        <end position="61"/>
    </location>
</feature>
<dbReference type="Proteomes" id="UP001596004">
    <property type="component" value="Unassembled WGS sequence"/>
</dbReference>
<keyword evidence="2" id="KW-1133">Transmembrane helix</keyword>
<dbReference type="Pfam" id="PF19728">
    <property type="entry name" value="DUF6220"/>
    <property type="match status" value="1"/>
</dbReference>
<protein>
    <submittedName>
        <fullName evidence="4">DUF6220 domain-containing protein</fullName>
    </submittedName>
</protein>
<proteinExistence type="predicted"/>
<evidence type="ECO:0000313" key="5">
    <source>
        <dbReference type="Proteomes" id="UP001596004"/>
    </source>
</evidence>
<sequence>MRRIYAALAALLLIAVLAQFYFAAVGAFARPQDDDSFALHSVTGMMIIPVLSLLVTIAAAASRAPGRQIAAALLPFGLVIVQVLIVVLGRVLNDGADNTTPAGLAIMGLHGINGMAVMGAAGMVLRNARKLAGSPRGAQAADDAPAARVSGPVGGESAARSS</sequence>
<keyword evidence="5" id="KW-1185">Reference proteome</keyword>
<evidence type="ECO:0000313" key="4">
    <source>
        <dbReference type="EMBL" id="MFC4529272.1"/>
    </source>
</evidence>
<organism evidence="4 5">
    <name type="scientific">Sphaerisporangium dianthi</name>
    <dbReference type="NCBI Taxonomy" id="1436120"/>
    <lineage>
        <taxon>Bacteria</taxon>
        <taxon>Bacillati</taxon>
        <taxon>Actinomycetota</taxon>
        <taxon>Actinomycetes</taxon>
        <taxon>Streptosporangiales</taxon>
        <taxon>Streptosporangiaceae</taxon>
        <taxon>Sphaerisporangium</taxon>
    </lineage>
</organism>
<feature type="compositionally biased region" description="Low complexity" evidence="1">
    <location>
        <begin position="138"/>
        <end position="147"/>
    </location>
</feature>
<comment type="caution">
    <text evidence="4">The sequence shown here is derived from an EMBL/GenBank/DDBJ whole genome shotgun (WGS) entry which is preliminary data.</text>
</comment>
<feature type="transmembrane region" description="Helical" evidence="2">
    <location>
        <begin position="73"/>
        <end position="92"/>
    </location>
</feature>
<dbReference type="EMBL" id="JBHSFP010000001">
    <property type="protein sequence ID" value="MFC4529272.1"/>
    <property type="molecule type" value="Genomic_DNA"/>
</dbReference>
<accession>A0ABV9C9B8</accession>
<reference evidence="5" key="1">
    <citation type="journal article" date="2019" name="Int. J. Syst. Evol. Microbiol.">
        <title>The Global Catalogue of Microorganisms (GCM) 10K type strain sequencing project: providing services to taxonomists for standard genome sequencing and annotation.</title>
        <authorList>
            <consortium name="The Broad Institute Genomics Platform"/>
            <consortium name="The Broad Institute Genome Sequencing Center for Infectious Disease"/>
            <person name="Wu L."/>
            <person name="Ma J."/>
        </authorList>
    </citation>
    <scope>NUCLEOTIDE SEQUENCE [LARGE SCALE GENOMIC DNA]</scope>
    <source>
        <strain evidence="5">CGMCC 4.7132</strain>
    </source>
</reference>
<dbReference type="InterPro" id="IPR046192">
    <property type="entry name" value="DUF6220"/>
</dbReference>
<dbReference type="RefSeq" id="WP_380835667.1">
    <property type="nucleotide sequence ID" value="NZ_JBHSFP010000001.1"/>
</dbReference>
<evidence type="ECO:0000256" key="1">
    <source>
        <dbReference type="SAM" id="MobiDB-lite"/>
    </source>
</evidence>
<feature type="region of interest" description="Disordered" evidence="1">
    <location>
        <begin position="135"/>
        <end position="162"/>
    </location>
</feature>
<keyword evidence="3" id="KW-0732">Signal</keyword>
<keyword evidence="2" id="KW-0472">Membrane</keyword>
<name>A0ABV9C9B8_9ACTN</name>
<feature type="signal peptide" evidence="3">
    <location>
        <begin position="1"/>
        <end position="23"/>
    </location>
</feature>
<evidence type="ECO:0000256" key="3">
    <source>
        <dbReference type="SAM" id="SignalP"/>
    </source>
</evidence>
<feature type="transmembrane region" description="Helical" evidence="2">
    <location>
        <begin position="104"/>
        <end position="125"/>
    </location>
</feature>